<feature type="compositionally biased region" description="Basic and acidic residues" evidence="1">
    <location>
        <begin position="326"/>
        <end position="335"/>
    </location>
</feature>
<evidence type="ECO:0000313" key="2">
    <source>
        <dbReference type="EMBL" id="ORY75666.1"/>
    </source>
</evidence>
<gene>
    <name evidence="2" type="ORF">BCR35DRAFT_306177</name>
</gene>
<dbReference type="InParanoid" id="A0A1Y2EX04"/>
<feature type="compositionally biased region" description="Low complexity" evidence="1">
    <location>
        <begin position="58"/>
        <end position="67"/>
    </location>
</feature>
<feature type="compositionally biased region" description="Basic and acidic residues" evidence="1">
    <location>
        <begin position="294"/>
        <end position="304"/>
    </location>
</feature>
<feature type="compositionally biased region" description="Pro residues" evidence="1">
    <location>
        <begin position="1"/>
        <end position="13"/>
    </location>
</feature>
<evidence type="ECO:0000313" key="3">
    <source>
        <dbReference type="Proteomes" id="UP000193467"/>
    </source>
</evidence>
<dbReference type="Proteomes" id="UP000193467">
    <property type="component" value="Unassembled WGS sequence"/>
</dbReference>
<keyword evidence="3" id="KW-1185">Reference proteome</keyword>
<comment type="caution">
    <text evidence="2">The sequence shown here is derived from an EMBL/GenBank/DDBJ whole genome shotgun (WGS) entry which is preliminary data.</text>
</comment>
<evidence type="ECO:0000256" key="1">
    <source>
        <dbReference type="SAM" id="MobiDB-lite"/>
    </source>
</evidence>
<proteinExistence type="predicted"/>
<dbReference type="AlphaFoldDB" id="A0A1Y2EX04"/>
<sequence>MPSPQPYLLPSPQPSYRSPPTSHYSPSSFTPSFFGMTSPSMSSSHGSTGSQMFTPNPGSAYSASSGYFSHPEGPYSPSNNFSSPSGTFLRLSLDSPHTGSAYSPRSNAGSFEQSPLPPSDPPIHLPPIVSPRIWNGPQSFNDRDQRDREYEVQRARQRDMERGHQRSQSEGTAADAMRLPPMRGSADPPRPSSSSSRPPPSVSLPTSPEDPQSAPLHPSPSRPSSSHPSSSPHSTRSAQQQQRRKTLPHPSSLAHTSAHGNEPEGEMGPPSGPAGVGLGMLAMAGEMVEDDETEKEREARERYTATRKLSYNALREQASSSAEGGAGKDAEMGGM</sequence>
<feature type="compositionally biased region" description="Polar residues" evidence="1">
    <location>
        <begin position="21"/>
        <end position="30"/>
    </location>
</feature>
<accession>A0A1Y2EX04</accession>
<feature type="compositionally biased region" description="Low complexity" evidence="1">
    <location>
        <begin position="31"/>
        <end position="50"/>
    </location>
</feature>
<dbReference type="STRING" id="106004.A0A1Y2EX04"/>
<feature type="compositionally biased region" description="Low complexity" evidence="1">
    <location>
        <begin position="222"/>
        <end position="234"/>
    </location>
</feature>
<feature type="compositionally biased region" description="Polar residues" evidence="1">
    <location>
        <begin position="95"/>
        <end position="113"/>
    </location>
</feature>
<protein>
    <submittedName>
        <fullName evidence="2">Uncharacterized protein</fullName>
    </submittedName>
</protein>
<feature type="compositionally biased region" description="Low complexity" evidence="1">
    <location>
        <begin position="76"/>
        <end position="85"/>
    </location>
</feature>
<feature type="compositionally biased region" description="Basic and acidic residues" evidence="1">
    <location>
        <begin position="141"/>
        <end position="164"/>
    </location>
</feature>
<name>A0A1Y2EX04_9BASI</name>
<reference evidence="2 3" key="1">
    <citation type="submission" date="2016-07" db="EMBL/GenBank/DDBJ databases">
        <title>Pervasive Adenine N6-methylation of Active Genes in Fungi.</title>
        <authorList>
            <consortium name="DOE Joint Genome Institute"/>
            <person name="Mondo S.J."/>
            <person name="Dannebaum R.O."/>
            <person name="Kuo R.C."/>
            <person name="Labutti K."/>
            <person name="Haridas S."/>
            <person name="Kuo A."/>
            <person name="Salamov A."/>
            <person name="Ahrendt S.R."/>
            <person name="Lipzen A."/>
            <person name="Sullivan W."/>
            <person name="Andreopoulos W.B."/>
            <person name="Clum A."/>
            <person name="Lindquist E."/>
            <person name="Daum C."/>
            <person name="Ramamoorthy G.K."/>
            <person name="Gryganskyi A."/>
            <person name="Culley D."/>
            <person name="Magnuson J.K."/>
            <person name="James T.Y."/>
            <person name="O'Malley M.A."/>
            <person name="Stajich J.E."/>
            <person name="Spatafora J.W."/>
            <person name="Visel A."/>
            <person name="Grigoriev I.V."/>
        </authorList>
    </citation>
    <scope>NUCLEOTIDE SEQUENCE [LARGE SCALE GENOMIC DNA]</scope>
    <source>
        <strain evidence="2 3">62-1032</strain>
    </source>
</reference>
<dbReference type="EMBL" id="MCGR01000037">
    <property type="protein sequence ID" value="ORY75666.1"/>
    <property type="molecule type" value="Genomic_DNA"/>
</dbReference>
<feature type="region of interest" description="Disordered" evidence="1">
    <location>
        <begin position="1"/>
        <end position="335"/>
    </location>
</feature>
<feature type="compositionally biased region" description="Pro residues" evidence="1">
    <location>
        <begin position="115"/>
        <end position="129"/>
    </location>
</feature>
<organism evidence="2 3">
    <name type="scientific">Leucosporidium creatinivorum</name>
    <dbReference type="NCBI Taxonomy" id="106004"/>
    <lineage>
        <taxon>Eukaryota</taxon>
        <taxon>Fungi</taxon>
        <taxon>Dikarya</taxon>
        <taxon>Basidiomycota</taxon>
        <taxon>Pucciniomycotina</taxon>
        <taxon>Microbotryomycetes</taxon>
        <taxon>Leucosporidiales</taxon>
        <taxon>Leucosporidium</taxon>
    </lineage>
</organism>